<name>A0ABR7VCN4_9FLAO</name>
<accession>A0ABR7VCN4</accession>
<protein>
    <recommendedName>
        <fullName evidence="4">SdpI/YhfL protein family protein</fullName>
    </recommendedName>
</protein>
<feature type="transmembrane region" description="Helical" evidence="1">
    <location>
        <begin position="44"/>
        <end position="67"/>
    </location>
</feature>
<keyword evidence="3" id="KW-1185">Reference proteome</keyword>
<sequence>MDILKTATEWARAELFSTPFFILFGVLFMAASLGFWQLGKTDMARAYIIPTLVAGALLTIIGLGLFFTNKSRIAQFETAYNTDSTAFVISEIERTEATLKEYKNVVFTAIPLIIVACALVIFFVNTPIWRASMITTIAMLVVILLIDGTAYARIEAYNEQLQLAEKKN</sequence>
<dbReference type="Proteomes" id="UP000598350">
    <property type="component" value="Unassembled WGS sequence"/>
</dbReference>
<feature type="transmembrane region" description="Helical" evidence="1">
    <location>
        <begin position="20"/>
        <end position="38"/>
    </location>
</feature>
<dbReference type="EMBL" id="JABTCG010000004">
    <property type="protein sequence ID" value="MBD0851419.1"/>
    <property type="molecule type" value="Genomic_DNA"/>
</dbReference>
<comment type="caution">
    <text evidence="2">The sequence shown here is derived from an EMBL/GenBank/DDBJ whole genome shotgun (WGS) entry which is preliminary data.</text>
</comment>
<dbReference type="RefSeq" id="WP_188314539.1">
    <property type="nucleotide sequence ID" value="NZ_JABTCG010000004.1"/>
</dbReference>
<organism evidence="2 3">
    <name type="scientific">Maribacter arenosus</name>
    <dbReference type="NCBI Taxonomy" id="1854708"/>
    <lineage>
        <taxon>Bacteria</taxon>
        <taxon>Pseudomonadati</taxon>
        <taxon>Bacteroidota</taxon>
        <taxon>Flavobacteriia</taxon>
        <taxon>Flavobacteriales</taxon>
        <taxon>Flavobacteriaceae</taxon>
        <taxon>Maribacter</taxon>
    </lineage>
</organism>
<evidence type="ECO:0008006" key="4">
    <source>
        <dbReference type="Google" id="ProtNLM"/>
    </source>
</evidence>
<gene>
    <name evidence="2" type="ORF">HPE63_12135</name>
</gene>
<evidence type="ECO:0000256" key="1">
    <source>
        <dbReference type="SAM" id="Phobius"/>
    </source>
</evidence>
<evidence type="ECO:0000313" key="3">
    <source>
        <dbReference type="Proteomes" id="UP000598350"/>
    </source>
</evidence>
<evidence type="ECO:0000313" key="2">
    <source>
        <dbReference type="EMBL" id="MBD0851419.1"/>
    </source>
</evidence>
<feature type="transmembrane region" description="Helical" evidence="1">
    <location>
        <begin position="128"/>
        <end position="146"/>
    </location>
</feature>
<reference evidence="2 3" key="1">
    <citation type="submission" date="2020-05" db="EMBL/GenBank/DDBJ databases">
        <title>The draft genome sequence of Maribacter arenosus CAU 1321.</title>
        <authorList>
            <person name="Mu L."/>
        </authorList>
    </citation>
    <scope>NUCLEOTIDE SEQUENCE [LARGE SCALE GENOMIC DNA]</scope>
    <source>
        <strain evidence="2 3">CAU 1321</strain>
    </source>
</reference>
<proteinExistence type="predicted"/>
<keyword evidence="1" id="KW-0812">Transmembrane</keyword>
<keyword evidence="1" id="KW-0472">Membrane</keyword>
<keyword evidence="1" id="KW-1133">Transmembrane helix</keyword>
<feature type="transmembrane region" description="Helical" evidence="1">
    <location>
        <begin position="104"/>
        <end position="122"/>
    </location>
</feature>